<evidence type="ECO:0000313" key="1">
    <source>
        <dbReference type="EMBL" id="QAX97646.1"/>
    </source>
</evidence>
<keyword evidence="2" id="KW-1185">Reference proteome</keyword>
<dbReference type="EMBL" id="MH791397">
    <property type="protein sequence ID" value="QAX97646.1"/>
    <property type="molecule type" value="Genomic_DNA"/>
</dbReference>
<evidence type="ECO:0000313" key="2">
    <source>
        <dbReference type="Proteomes" id="UP000289690"/>
    </source>
</evidence>
<organism evidence="1 2">
    <name type="scientific">Enterococcus phage EfsSzw-1</name>
    <dbReference type="NCBI Taxonomy" id="2419745"/>
    <lineage>
        <taxon>Viruses</taxon>
        <taxon>Duplodnaviria</taxon>
        <taxon>Heunggongvirae</taxon>
        <taxon>Uroviricota</taxon>
        <taxon>Caudoviricetes</taxon>
        <taxon>Herelleviridae</taxon>
        <taxon>Brockvirinae</taxon>
        <taxon>Schiekvirus</taxon>
        <taxon>Schiekvirus Efsszw1</taxon>
    </lineage>
</organism>
<proteinExistence type="predicted"/>
<name>A0A411B7Q3_9CAUD</name>
<sequence length="49" mass="5690">MSIKNTKKDEKLLSSIYKEKNGFDWWHIERAKVASLVVGGFLGLLYDFL</sequence>
<accession>A0A411B7Q3</accession>
<protein>
    <submittedName>
        <fullName evidence="1">Uncharacterized protein</fullName>
    </submittedName>
</protein>
<reference evidence="1 2" key="1">
    <citation type="submission" date="2018-08" db="EMBL/GenBank/DDBJ databases">
        <title>EfsSzw_1, Complete genome sequences of 3 novel enterobacteria, Pakpunavirus like phages.</title>
        <authorList>
            <person name="Yuan S."/>
            <person name="Ma Y."/>
            <person name="Liu Q."/>
        </authorList>
    </citation>
    <scope>NUCLEOTIDE SEQUENCE [LARGE SCALE GENOMIC DNA]</scope>
</reference>
<dbReference type="Proteomes" id="UP000289690">
    <property type="component" value="Segment"/>
</dbReference>
<gene>
    <name evidence="1" type="ORF">EfsSzw1_187</name>
</gene>